<gene>
    <name evidence="1" type="ORF">LMG28138_03333</name>
</gene>
<proteinExistence type="predicted"/>
<evidence type="ECO:0000313" key="2">
    <source>
        <dbReference type="Proteomes" id="UP000494115"/>
    </source>
</evidence>
<protein>
    <submittedName>
        <fullName evidence="1">Uncharacterized protein</fullName>
    </submittedName>
</protein>
<reference evidence="1 2" key="1">
    <citation type="submission" date="2020-04" db="EMBL/GenBank/DDBJ databases">
        <authorList>
            <person name="De Canck E."/>
        </authorList>
    </citation>
    <scope>NUCLEOTIDE SEQUENCE [LARGE SCALE GENOMIC DNA]</scope>
    <source>
        <strain evidence="1 2">LMG 28138</strain>
    </source>
</reference>
<dbReference type="EMBL" id="CADIKM010000015">
    <property type="protein sequence ID" value="CAB3792372.1"/>
    <property type="molecule type" value="Genomic_DNA"/>
</dbReference>
<dbReference type="Proteomes" id="UP000494115">
    <property type="component" value="Unassembled WGS sequence"/>
</dbReference>
<accession>A0A6S7B9J6</accession>
<evidence type="ECO:0000313" key="1">
    <source>
        <dbReference type="EMBL" id="CAB3792372.1"/>
    </source>
</evidence>
<keyword evidence="2" id="KW-1185">Reference proteome</keyword>
<dbReference type="AlphaFoldDB" id="A0A6S7B9J6"/>
<name>A0A6S7B9J6_9BURK</name>
<organism evidence="1 2">
    <name type="scientific">Pararobbsia alpina</name>
    <dbReference type="NCBI Taxonomy" id="621374"/>
    <lineage>
        <taxon>Bacteria</taxon>
        <taxon>Pseudomonadati</taxon>
        <taxon>Pseudomonadota</taxon>
        <taxon>Betaproteobacteria</taxon>
        <taxon>Burkholderiales</taxon>
        <taxon>Burkholderiaceae</taxon>
        <taxon>Pararobbsia</taxon>
    </lineage>
</organism>
<sequence length="204" mass="21202">MIGRRQFLIATGSVIGGGIALPQAAWSAWRTAMAPSALPVTWPAGDVFDGVQDRGKALSPGEPAIGESPAAPASRALLIFDPAIALACAVAAQARRNGEFALPLEGDAGTFWYRSILPLLQQDARAPAPGGFTPENLGSGAPGPHNGDVFEHRIAMTGLTPHAAFFVLSTLAMGAGMGVSSRRLIGADDDPHLVAWHFELRMTA</sequence>